<dbReference type="Gene3D" id="1.10.10.60">
    <property type="entry name" value="Homeodomain-like"/>
    <property type="match status" value="1"/>
</dbReference>
<dbReference type="PRINTS" id="PR00455">
    <property type="entry name" value="HTHTETR"/>
</dbReference>
<evidence type="ECO:0000256" key="4">
    <source>
        <dbReference type="PROSITE-ProRule" id="PRU00335"/>
    </source>
</evidence>
<keyword evidence="8" id="KW-1185">Reference proteome</keyword>
<dbReference type="PROSITE" id="PS50977">
    <property type="entry name" value="HTH_TETR_2"/>
    <property type="match status" value="1"/>
</dbReference>
<keyword evidence="1" id="KW-0805">Transcription regulation</keyword>
<dbReference type="InterPro" id="IPR050109">
    <property type="entry name" value="HTH-type_TetR-like_transc_reg"/>
</dbReference>
<organism evidence="7 8">
    <name type="scientific">Pseudoclavibacter terrae</name>
    <dbReference type="NCBI Taxonomy" id="1530195"/>
    <lineage>
        <taxon>Bacteria</taxon>
        <taxon>Bacillati</taxon>
        <taxon>Actinomycetota</taxon>
        <taxon>Actinomycetes</taxon>
        <taxon>Micrococcales</taxon>
        <taxon>Microbacteriaceae</taxon>
        <taxon>Pseudoclavibacter</taxon>
    </lineage>
</organism>
<feature type="DNA-binding region" description="H-T-H motif" evidence="4">
    <location>
        <begin position="66"/>
        <end position="85"/>
    </location>
</feature>
<name>A0A7J5B4M2_9MICO</name>
<evidence type="ECO:0000259" key="6">
    <source>
        <dbReference type="PROSITE" id="PS50977"/>
    </source>
</evidence>
<dbReference type="InterPro" id="IPR011075">
    <property type="entry name" value="TetR_C"/>
</dbReference>
<dbReference type="GO" id="GO:0003700">
    <property type="term" value="F:DNA-binding transcription factor activity"/>
    <property type="evidence" value="ECO:0007669"/>
    <property type="project" value="TreeGrafter"/>
</dbReference>
<evidence type="ECO:0000256" key="2">
    <source>
        <dbReference type="ARBA" id="ARBA00023125"/>
    </source>
</evidence>
<dbReference type="EMBL" id="WBJX01000001">
    <property type="protein sequence ID" value="KAB1638984.1"/>
    <property type="molecule type" value="Genomic_DNA"/>
</dbReference>
<gene>
    <name evidence="7" type="ORF">F8O03_01120</name>
</gene>
<dbReference type="PANTHER" id="PTHR30055:SF148">
    <property type="entry name" value="TETR-FAMILY TRANSCRIPTIONAL REGULATOR"/>
    <property type="match status" value="1"/>
</dbReference>
<keyword evidence="2 4" id="KW-0238">DNA-binding</keyword>
<dbReference type="Proteomes" id="UP000490386">
    <property type="component" value="Unassembled WGS sequence"/>
</dbReference>
<feature type="compositionally biased region" description="Low complexity" evidence="5">
    <location>
        <begin position="9"/>
        <end position="26"/>
    </location>
</feature>
<evidence type="ECO:0000313" key="8">
    <source>
        <dbReference type="Proteomes" id="UP000490386"/>
    </source>
</evidence>
<dbReference type="InterPro" id="IPR023772">
    <property type="entry name" value="DNA-bd_HTH_TetR-type_CS"/>
</dbReference>
<dbReference type="Gene3D" id="1.10.357.10">
    <property type="entry name" value="Tetracycline Repressor, domain 2"/>
    <property type="match status" value="1"/>
</dbReference>
<proteinExistence type="predicted"/>
<comment type="caution">
    <text evidence="7">The sequence shown here is derived from an EMBL/GenBank/DDBJ whole genome shotgun (WGS) entry which is preliminary data.</text>
</comment>
<evidence type="ECO:0000313" key="7">
    <source>
        <dbReference type="EMBL" id="KAB1638984.1"/>
    </source>
</evidence>
<dbReference type="PANTHER" id="PTHR30055">
    <property type="entry name" value="HTH-TYPE TRANSCRIPTIONAL REGULATOR RUTR"/>
    <property type="match status" value="1"/>
</dbReference>
<dbReference type="SUPFAM" id="SSF48498">
    <property type="entry name" value="Tetracyclin repressor-like, C-terminal domain"/>
    <property type="match status" value="1"/>
</dbReference>
<dbReference type="OrthoDB" id="9796019at2"/>
<feature type="domain" description="HTH tetR-type" evidence="6">
    <location>
        <begin position="43"/>
        <end position="103"/>
    </location>
</feature>
<accession>A0A7J5B4M2</accession>
<dbReference type="SUPFAM" id="SSF46689">
    <property type="entry name" value="Homeodomain-like"/>
    <property type="match status" value="1"/>
</dbReference>
<dbReference type="RefSeq" id="WP_151422020.1">
    <property type="nucleotide sequence ID" value="NZ_WBJX01000001.1"/>
</dbReference>
<protein>
    <submittedName>
        <fullName evidence="7">TetR/AcrR family transcriptional regulator</fullName>
    </submittedName>
</protein>
<evidence type="ECO:0000256" key="1">
    <source>
        <dbReference type="ARBA" id="ARBA00023015"/>
    </source>
</evidence>
<dbReference type="InterPro" id="IPR001647">
    <property type="entry name" value="HTH_TetR"/>
</dbReference>
<dbReference type="InterPro" id="IPR036271">
    <property type="entry name" value="Tet_transcr_reg_TetR-rel_C_sf"/>
</dbReference>
<keyword evidence="3" id="KW-0804">Transcription</keyword>
<reference evidence="7 8" key="1">
    <citation type="submission" date="2019-09" db="EMBL/GenBank/DDBJ databases">
        <title>Phylogeny of genus Pseudoclavibacter and closely related genus.</title>
        <authorList>
            <person name="Li Y."/>
        </authorList>
    </citation>
    <scope>NUCLEOTIDE SEQUENCE [LARGE SCALE GENOMIC DNA]</scope>
    <source>
        <strain evidence="7 8">THG-MD12</strain>
    </source>
</reference>
<dbReference type="PROSITE" id="PS01081">
    <property type="entry name" value="HTH_TETR_1"/>
    <property type="match status" value="1"/>
</dbReference>
<dbReference type="GO" id="GO:0000976">
    <property type="term" value="F:transcription cis-regulatory region binding"/>
    <property type="evidence" value="ECO:0007669"/>
    <property type="project" value="TreeGrafter"/>
</dbReference>
<sequence length="232" mass="24689">MTKTDLADSSPEAPATPDEAATAAASGHSDGEAKPRLGRKRDHTRDTDILEAALDVLAETGYEGMTIDMVATRAKAGKATLYRRWASKSNLVLDAVACMKSKDLDLDALPDTGTLRGDLIALVRPPNIRDAERKLNVMTGVVSMIARDPEMAAAAQAAIVAPRAAANRVIFERAITRGEIAADVNLDTLSMIAPAMAAFRTLILRQSPDRDFLIGIIDDVVLPAAHRGTPAH</sequence>
<dbReference type="Pfam" id="PF00440">
    <property type="entry name" value="TetR_N"/>
    <property type="match status" value="1"/>
</dbReference>
<dbReference type="AlphaFoldDB" id="A0A7J5B4M2"/>
<dbReference type="InterPro" id="IPR009057">
    <property type="entry name" value="Homeodomain-like_sf"/>
</dbReference>
<evidence type="ECO:0000256" key="3">
    <source>
        <dbReference type="ARBA" id="ARBA00023163"/>
    </source>
</evidence>
<dbReference type="Pfam" id="PF16859">
    <property type="entry name" value="TetR_C_11"/>
    <property type="match status" value="1"/>
</dbReference>
<feature type="region of interest" description="Disordered" evidence="5">
    <location>
        <begin position="1"/>
        <end position="44"/>
    </location>
</feature>
<evidence type="ECO:0000256" key="5">
    <source>
        <dbReference type="SAM" id="MobiDB-lite"/>
    </source>
</evidence>